<evidence type="ECO:0000256" key="1">
    <source>
        <dbReference type="ARBA" id="ARBA00005970"/>
    </source>
</evidence>
<dbReference type="NCBIfam" id="TIGR00566">
    <property type="entry name" value="trpG_papA"/>
    <property type="match status" value="1"/>
</dbReference>
<feature type="domain" description="Glutamine amidotransferase" evidence="5">
    <location>
        <begin position="4"/>
        <end position="184"/>
    </location>
</feature>
<proteinExistence type="inferred from homology"/>
<evidence type="ECO:0000256" key="2">
    <source>
        <dbReference type="ARBA" id="ARBA00013139"/>
    </source>
</evidence>
<dbReference type="RefSeq" id="WP_344084242.1">
    <property type="nucleotide sequence ID" value="NZ_BAAALS010000021.1"/>
</dbReference>
<dbReference type="Pfam" id="PF00425">
    <property type="entry name" value="Chorismate_bind"/>
    <property type="match status" value="1"/>
</dbReference>
<dbReference type="InterPro" id="IPR015890">
    <property type="entry name" value="Chorismate_C"/>
</dbReference>
<reference evidence="9" key="1">
    <citation type="journal article" date="2019" name="Int. J. Syst. Evol. Microbiol.">
        <title>The Global Catalogue of Microorganisms (GCM) 10K type strain sequencing project: providing services to taxonomists for standard genome sequencing and annotation.</title>
        <authorList>
            <consortium name="The Broad Institute Genomics Platform"/>
            <consortium name="The Broad Institute Genome Sequencing Center for Infectious Disease"/>
            <person name="Wu L."/>
            <person name="Ma J."/>
        </authorList>
    </citation>
    <scope>NUCLEOTIDE SEQUENCE [LARGE SCALE GENOMIC DNA]</scope>
    <source>
        <strain evidence="9">JCM 13249</strain>
    </source>
</reference>
<dbReference type="PRINTS" id="PR00097">
    <property type="entry name" value="ANTSNTHASEII"/>
</dbReference>
<dbReference type="Gene3D" id="3.40.50.880">
    <property type="match status" value="1"/>
</dbReference>
<dbReference type="InterPro" id="IPR019999">
    <property type="entry name" value="Anth_synth_I-like"/>
</dbReference>
<evidence type="ECO:0000256" key="4">
    <source>
        <dbReference type="ARBA" id="ARBA00022962"/>
    </source>
</evidence>
<evidence type="ECO:0000259" key="6">
    <source>
        <dbReference type="Pfam" id="PF00425"/>
    </source>
</evidence>
<dbReference type="PRINTS" id="PR00096">
    <property type="entry name" value="GATASE"/>
</dbReference>
<keyword evidence="4" id="KW-0315">Glutamine amidotransferase</keyword>
<evidence type="ECO:0000313" key="8">
    <source>
        <dbReference type="EMBL" id="GAA1765476.1"/>
    </source>
</evidence>
<dbReference type="Gene3D" id="3.60.120.10">
    <property type="entry name" value="Anthranilate synthase"/>
    <property type="match status" value="1"/>
</dbReference>
<gene>
    <name evidence="8" type="primary">pabB</name>
    <name evidence="8" type="ORF">GCM10009681_40660</name>
</gene>
<dbReference type="Pfam" id="PF00117">
    <property type="entry name" value="GATase"/>
    <property type="match status" value="1"/>
</dbReference>
<dbReference type="InterPro" id="IPR006221">
    <property type="entry name" value="TrpG/PapA_dom"/>
</dbReference>
<dbReference type="SUPFAM" id="SSF52317">
    <property type="entry name" value="Class I glutamine amidotransferase-like"/>
    <property type="match status" value="1"/>
</dbReference>
<keyword evidence="3" id="KW-0808">Transferase</keyword>
<evidence type="ECO:0000256" key="3">
    <source>
        <dbReference type="ARBA" id="ARBA00022679"/>
    </source>
</evidence>
<dbReference type="InterPro" id="IPR005801">
    <property type="entry name" value="ADC_synthase"/>
</dbReference>
<dbReference type="InterPro" id="IPR006805">
    <property type="entry name" value="Anth_synth_I_N"/>
</dbReference>
<dbReference type="NCBIfam" id="TIGR00553">
    <property type="entry name" value="pabB"/>
    <property type="match status" value="1"/>
</dbReference>
<organism evidence="8 9">
    <name type="scientific">Luedemannella helvata</name>
    <dbReference type="NCBI Taxonomy" id="349315"/>
    <lineage>
        <taxon>Bacteria</taxon>
        <taxon>Bacillati</taxon>
        <taxon>Actinomycetota</taxon>
        <taxon>Actinomycetes</taxon>
        <taxon>Micromonosporales</taxon>
        <taxon>Micromonosporaceae</taxon>
        <taxon>Luedemannella</taxon>
    </lineage>
</organism>
<dbReference type="PROSITE" id="PS51273">
    <property type="entry name" value="GATASE_TYPE_1"/>
    <property type="match status" value="1"/>
</dbReference>
<evidence type="ECO:0000259" key="5">
    <source>
        <dbReference type="Pfam" id="PF00117"/>
    </source>
</evidence>
<accession>A0ABP4X1B6</accession>
<feature type="domain" description="Chorismate-utilising enzyme C-terminal" evidence="6">
    <location>
        <begin position="407"/>
        <end position="660"/>
    </location>
</feature>
<comment type="similarity">
    <text evidence="1">In the C-terminal section; belongs to the anthranilate synthase component I family.</text>
</comment>
<name>A0ABP4X1B6_9ACTN</name>
<evidence type="ECO:0000259" key="7">
    <source>
        <dbReference type="Pfam" id="PF04715"/>
    </source>
</evidence>
<dbReference type="PANTHER" id="PTHR11236">
    <property type="entry name" value="AMINOBENZOATE/ANTHRANILATE SYNTHASE"/>
    <property type="match status" value="1"/>
</dbReference>
<dbReference type="Pfam" id="PF04715">
    <property type="entry name" value="Anth_synt_I_N"/>
    <property type="match status" value="1"/>
</dbReference>
<comment type="caution">
    <text evidence="8">The sequence shown here is derived from an EMBL/GenBank/DDBJ whole genome shotgun (WGS) entry which is preliminary data.</text>
</comment>
<sequence length="682" mass="72820">MRTLLVDNYDSFTYNLFHYLAEVNGEEPEVVVNDDPRWQPAHLADFDNVVLSPGPGHPEKSADFGLCRQILADGDLPVLGVCLGHQGIAAVAGARVGRVSPWHGRVCAIRHDGSELFAGLPSPFDAVRYHSLAVADLPPALAATAWAPDGTIMALRHRTRPRWGVQFHPESIGSAYGRRLLANFRDLTPHRDRPRRAGPTRPEATRSAAIRVRHAVVSRALPTAWSDEAAFAALFAAGDHAYWLDSSRADGDLGRFSIMGNADGPRARVATADVATGTVTVRSAAGTRTVDGPFLGWLDEDLAVNRVEDPGLPCPFALGWVGYLGYELKAECGGEPAHRSDLPDAAMVFADRALVLDHATATTYLLAFGGDEAWLDEAAARLVGVVEPDPPSAARPFGELRARHDVEAYHALIEACQREIAAGESYEVCLTNMIEADGDLDPWEGYRLLRRISPAPFGALLRFGELSVLSTSPERFLRVSAAGVAESRPIKGTRRRGATPDEDAALVADLDGSAKDHAENLMIVDLVRNDLGRCARVGSVDASDVFRVETYAMAHQLVSTVTARLRADAGAVSCVRAAFPPGSMTGAPKVRTMRIIDGLEAGPRGVYSGAIGYFSLTGAADLSVVIRTAVVTPGRVRYGVGGAIIALSDPAEEIAETAVKAAPVEALTGSRVPLRPRAASLR</sequence>
<evidence type="ECO:0000313" key="9">
    <source>
        <dbReference type="Proteomes" id="UP001500655"/>
    </source>
</evidence>
<protein>
    <recommendedName>
        <fullName evidence="2">aminodeoxychorismate synthase</fullName>
        <ecNumber evidence="2">2.6.1.85</ecNumber>
    </recommendedName>
</protein>
<dbReference type="InterPro" id="IPR017926">
    <property type="entry name" value="GATASE"/>
</dbReference>
<dbReference type="Proteomes" id="UP001500655">
    <property type="component" value="Unassembled WGS sequence"/>
</dbReference>
<keyword evidence="9" id="KW-1185">Reference proteome</keyword>
<dbReference type="EMBL" id="BAAALS010000021">
    <property type="protein sequence ID" value="GAA1765476.1"/>
    <property type="molecule type" value="Genomic_DNA"/>
</dbReference>
<dbReference type="InterPro" id="IPR005802">
    <property type="entry name" value="ADC_synth_comp_1"/>
</dbReference>
<dbReference type="PRINTS" id="PR00099">
    <property type="entry name" value="CPSGATASE"/>
</dbReference>
<dbReference type="CDD" id="cd01743">
    <property type="entry name" value="GATase1_Anthranilate_Synthase"/>
    <property type="match status" value="1"/>
</dbReference>
<dbReference type="EC" id="2.6.1.85" evidence="2"/>
<dbReference type="InterPro" id="IPR029062">
    <property type="entry name" value="Class_I_gatase-like"/>
</dbReference>
<dbReference type="SUPFAM" id="SSF56322">
    <property type="entry name" value="ADC synthase"/>
    <property type="match status" value="1"/>
</dbReference>
<dbReference type="PANTHER" id="PTHR11236:SF18">
    <property type="entry name" value="AMINODEOXYCHORISMATE SYNTHASE"/>
    <property type="match status" value="1"/>
</dbReference>
<feature type="domain" description="Anthranilate synthase component I N-terminal" evidence="7">
    <location>
        <begin position="231"/>
        <end position="365"/>
    </location>
</feature>